<dbReference type="PANTHER" id="PTHR11461">
    <property type="entry name" value="SERINE PROTEASE INHIBITOR, SERPIN"/>
    <property type="match status" value="1"/>
</dbReference>
<evidence type="ECO:0000259" key="3">
    <source>
        <dbReference type="SMART" id="SM00093"/>
    </source>
</evidence>
<evidence type="ECO:0000313" key="4">
    <source>
        <dbReference type="EMBL" id="SEM32880.1"/>
    </source>
</evidence>
<evidence type="ECO:0000313" key="5">
    <source>
        <dbReference type="Proteomes" id="UP000198883"/>
    </source>
</evidence>
<evidence type="ECO:0000256" key="2">
    <source>
        <dbReference type="SAM" id="SignalP"/>
    </source>
</evidence>
<feature type="domain" description="Serpin" evidence="3">
    <location>
        <begin position="55"/>
        <end position="393"/>
    </location>
</feature>
<dbReference type="InterPro" id="IPR042185">
    <property type="entry name" value="Serpin_sf_2"/>
</dbReference>
<sequence length="400" mass="44163">MKTTYKKHRIIYLATLTLLGTYLSACASTTQSAPVINLTPTESAKLFVEQSTRMGALLDQLRNGNDIALSETGISKLLSAVAKGADGDSQSQIRQFIKEKQLPLVNDKVYRNVNVMYFKNINHIHKAYIKALPDFVIESSISDINQKAARVTKGMIPNAMKNVSPTSDVVLSNIMSFNAKWVTPFFNKKYTKDKDFTAQCGKKTQVGKVVTMHTQLDISFVKDGRIRAIALPFKEGYRLVIAMSDNKRTSPAKASQWLYAEGGKHIKQLLATHSSDVILSLPKLDLSSEHNLIPALYKLGIIDIFDARKANLSKLSTDPLFVNLFEQQVKFQADEKGAKAAAVTTVGMQLTSAMSDPNPPKPIIFDVNHAFAYAIVKDQDYQQIILAGEVNSLGICNSSQ</sequence>
<gene>
    <name evidence="4" type="ORF">SAMN05444853_11272</name>
</gene>
<dbReference type="CDD" id="cd00172">
    <property type="entry name" value="serpin"/>
    <property type="match status" value="1"/>
</dbReference>
<dbReference type="PANTHER" id="PTHR11461:SF211">
    <property type="entry name" value="GH10112P-RELATED"/>
    <property type="match status" value="1"/>
</dbReference>
<comment type="similarity">
    <text evidence="1">Belongs to the serpin family.</text>
</comment>
<dbReference type="GeneID" id="83544080"/>
<feature type="signal peptide" evidence="2">
    <location>
        <begin position="1"/>
        <end position="27"/>
    </location>
</feature>
<dbReference type="STRING" id="97481.SAMN05444853_11272"/>
<dbReference type="InterPro" id="IPR000215">
    <property type="entry name" value="Serpin_fam"/>
</dbReference>
<dbReference type="Gene3D" id="3.30.497.10">
    <property type="entry name" value="Antithrombin, subunit I, domain 2"/>
    <property type="match status" value="1"/>
</dbReference>
<evidence type="ECO:0000256" key="1">
    <source>
        <dbReference type="RuleBase" id="RU000411"/>
    </source>
</evidence>
<dbReference type="InterPro" id="IPR023796">
    <property type="entry name" value="Serpin_dom"/>
</dbReference>
<dbReference type="InterPro" id="IPR036186">
    <property type="entry name" value="Serpin_sf"/>
</dbReference>
<name>A0A1H7XGI9_9PAST</name>
<keyword evidence="2" id="KW-0732">Signal</keyword>
<dbReference type="GO" id="GO:0004867">
    <property type="term" value="F:serine-type endopeptidase inhibitor activity"/>
    <property type="evidence" value="ECO:0007669"/>
    <property type="project" value="InterPro"/>
</dbReference>
<proteinExistence type="inferred from homology"/>
<dbReference type="Proteomes" id="UP000198883">
    <property type="component" value="Unassembled WGS sequence"/>
</dbReference>
<accession>A0A1H7XGI9</accession>
<dbReference type="EMBL" id="FOBN01000012">
    <property type="protein sequence ID" value="SEM32880.1"/>
    <property type="molecule type" value="Genomic_DNA"/>
</dbReference>
<dbReference type="AlphaFoldDB" id="A0A1H7XGI9"/>
<dbReference type="InterPro" id="IPR042178">
    <property type="entry name" value="Serpin_sf_1"/>
</dbReference>
<protein>
    <submittedName>
        <fullName evidence="4">Serine protease inhibitor</fullName>
    </submittedName>
</protein>
<dbReference type="GO" id="GO:0005615">
    <property type="term" value="C:extracellular space"/>
    <property type="evidence" value="ECO:0007669"/>
    <property type="project" value="InterPro"/>
</dbReference>
<dbReference type="Gene3D" id="2.30.39.10">
    <property type="entry name" value="Alpha-1-antitrypsin, domain 1"/>
    <property type="match status" value="1"/>
</dbReference>
<feature type="chain" id="PRO_5011731914" evidence="2">
    <location>
        <begin position="28"/>
        <end position="400"/>
    </location>
</feature>
<reference evidence="5" key="1">
    <citation type="submission" date="2016-10" db="EMBL/GenBank/DDBJ databases">
        <authorList>
            <person name="Varghese N."/>
            <person name="Submissions S."/>
        </authorList>
    </citation>
    <scope>NUCLEOTIDE SEQUENCE [LARGE SCALE GENOMIC DNA]</scope>
    <source>
        <strain evidence="5">DSM 24204</strain>
    </source>
</reference>
<organism evidence="4 5">
    <name type="scientific">Phocoenobacter skyensis</name>
    <dbReference type="NCBI Taxonomy" id="97481"/>
    <lineage>
        <taxon>Bacteria</taxon>
        <taxon>Pseudomonadati</taxon>
        <taxon>Pseudomonadota</taxon>
        <taxon>Gammaproteobacteria</taxon>
        <taxon>Pasteurellales</taxon>
        <taxon>Pasteurellaceae</taxon>
        <taxon>Phocoenobacter</taxon>
    </lineage>
</organism>
<dbReference type="SUPFAM" id="SSF56574">
    <property type="entry name" value="Serpins"/>
    <property type="match status" value="1"/>
</dbReference>
<dbReference type="Pfam" id="PF00079">
    <property type="entry name" value="Serpin"/>
    <property type="match status" value="1"/>
</dbReference>
<dbReference type="RefSeq" id="WP_176673451.1">
    <property type="nucleotide sequence ID" value="NZ_CP016180.1"/>
</dbReference>
<dbReference type="SMART" id="SM00093">
    <property type="entry name" value="SERPIN"/>
    <property type="match status" value="1"/>
</dbReference>